<dbReference type="Pfam" id="PF00071">
    <property type="entry name" value="Ras"/>
    <property type="match status" value="1"/>
</dbReference>
<dbReference type="PANTHER" id="PTHR47977">
    <property type="entry name" value="RAS-RELATED PROTEIN RAB"/>
    <property type="match status" value="1"/>
</dbReference>
<dbReference type="SMART" id="SM00177">
    <property type="entry name" value="ARF"/>
    <property type="match status" value="1"/>
</dbReference>
<dbReference type="CDD" id="cd00154">
    <property type="entry name" value="Rab"/>
    <property type="match status" value="1"/>
</dbReference>
<dbReference type="Proteomes" id="UP000005622">
    <property type="component" value="Unassembled WGS sequence"/>
</dbReference>
<dbReference type="SMART" id="SM00175">
    <property type="entry name" value="RAB"/>
    <property type="match status" value="1"/>
</dbReference>
<dbReference type="SUPFAM" id="SSF52540">
    <property type="entry name" value="P-loop containing nucleoside triphosphate hydrolases"/>
    <property type="match status" value="1"/>
</dbReference>
<dbReference type="AlphaFoldDB" id="H8ZD63"/>
<reference evidence="3" key="1">
    <citation type="submission" date="2011-03" db="EMBL/GenBank/DDBJ databases">
        <title>The Genome Sequence of Nematocida sp1 strain ERTm2.</title>
        <authorList>
            <consortium name="The Broad Institute Genome Sequencing Platform"/>
            <consortium name="The Broad Institute Genome Sequencing Center for Infectious Disease"/>
            <person name="Cuomo C."/>
            <person name="Troemel E."/>
            <person name="Young S.K."/>
            <person name="Zeng Q."/>
            <person name="Gargeya S."/>
            <person name="Fitzgerald M."/>
            <person name="Haas B."/>
            <person name="Abouelleil A."/>
            <person name="Alvarado L."/>
            <person name="Arachchi H.M."/>
            <person name="Berlin A."/>
            <person name="Brown A."/>
            <person name="Chapman S.B."/>
            <person name="Chen Z."/>
            <person name="Dunbar C."/>
            <person name="Freedman E."/>
            <person name="Gearin G."/>
            <person name="Gellesch M."/>
            <person name="Goldberg J."/>
            <person name="Griggs A."/>
            <person name="Gujja S."/>
            <person name="Heilman E.R."/>
            <person name="Heiman D."/>
            <person name="Howarth C."/>
            <person name="Larson L."/>
            <person name="Lui A."/>
            <person name="MacDonald P.J.P."/>
            <person name="Mehta T."/>
            <person name="Montmayeur A."/>
            <person name="Murphy C."/>
            <person name="Neiman D."/>
            <person name="Pearson M."/>
            <person name="Priest M."/>
            <person name="Roberts A."/>
            <person name="Saif S."/>
            <person name="Shea T."/>
            <person name="Shenoy N."/>
            <person name="Sisk P."/>
            <person name="Stolte C."/>
            <person name="Sykes S."/>
            <person name="White J."/>
            <person name="Yandava C."/>
            <person name="Wortman J."/>
            <person name="Nusbaum C."/>
            <person name="Birren B."/>
        </authorList>
    </citation>
    <scope>NUCLEOTIDE SEQUENCE</scope>
    <source>
        <strain evidence="3">ERTm2</strain>
    </source>
</reference>
<dbReference type="InterPro" id="IPR050227">
    <property type="entry name" value="Rab"/>
</dbReference>
<dbReference type="PROSITE" id="PS51421">
    <property type="entry name" value="RAS"/>
    <property type="match status" value="1"/>
</dbReference>
<dbReference type="PROSITE" id="PS51419">
    <property type="entry name" value="RAB"/>
    <property type="match status" value="1"/>
</dbReference>
<dbReference type="SMART" id="SM00173">
    <property type="entry name" value="RAS"/>
    <property type="match status" value="1"/>
</dbReference>
<accession>H8ZD63</accession>
<dbReference type="GO" id="GO:0005525">
    <property type="term" value="F:GTP binding"/>
    <property type="evidence" value="ECO:0007669"/>
    <property type="project" value="UniProtKB-KW"/>
</dbReference>
<dbReference type="EMBL" id="JH604636">
    <property type="protein sequence ID" value="EHY65088.1"/>
    <property type="molecule type" value="Genomic_DNA"/>
</dbReference>
<dbReference type="InterPro" id="IPR005225">
    <property type="entry name" value="Small_GTP-bd"/>
</dbReference>
<sequence>MHEEYALFKILVVGSSGVGKTCILLRYTDSIYKETYGTTIGVDFKMKNITVDDKVVKLQLWDTAGQERFRTITSSYYRNANGILLVFDTTDPESFNDLKGWINEIRNNINSKIVIYILANKIDTGNILVSDEEISSFIEKYTSDNLMIIGFSKVSAKTGEGVDHAFREIAHAIMKVSPPEKRKSKVNIEADESAGGWCCIG</sequence>
<evidence type="ECO:0000256" key="2">
    <source>
        <dbReference type="ARBA" id="ARBA00023134"/>
    </source>
</evidence>
<dbReference type="FunFam" id="3.40.50.300:FF:001329">
    <property type="entry name" value="Small GTP-binding protein, putative"/>
    <property type="match status" value="1"/>
</dbReference>
<evidence type="ECO:0000313" key="3">
    <source>
        <dbReference type="EMBL" id="EHY65088.1"/>
    </source>
</evidence>
<proteinExistence type="predicted"/>
<keyword evidence="2" id="KW-0342">GTP-binding</keyword>
<dbReference type="GO" id="GO:0003924">
    <property type="term" value="F:GTPase activity"/>
    <property type="evidence" value="ECO:0007669"/>
    <property type="project" value="InterPro"/>
</dbReference>
<dbReference type="NCBIfam" id="TIGR00231">
    <property type="entry name" value="small_GTP"/>
    <property type="match status" value="1"/>
</dbReference>
<dbReference type="InterPro" id="IPR001806">
    <property type="entry name" value="Small_GTPase"/>
</dbReference>
<dbReference type="PROSITE" id="PS51417">
    <property type="entry name" value="ARF"/>
    <property type="match status" value="1"/>
</dbReference>
<organism evidence="3">
    <name type="scientific">Nematocida ausubeli (strain ATCC PRA-371 / ERTm2)</name>
    <name type="common">Nematode killer fungus</name>
    <dbReference type="NCBI Taxonomy" id="1913371"/>
    <lineage>
        <taxon>Eukaryota</taxon>
        <taxon>Fungi</taxon>
        <taxon>Fungi incertae sedis</taxon>
        <taxon>Microsporidia</taxon>
        <taxon>Nematocida</taxon>
    </lineage>
</organism>
<protein>
    <submittedName>
        <fullName evidence="3">GTP-binding protein YPTM2</fullName>
    </submittedName>
</protein>
<keyword evidence="1" id="KW-0547">Nucleotide-binding</keyword>
<dbReference type="InterPro" id="IPR027417">
    <property type="entry name" value="P-loop_NTPase"/>
</dbReference>
<dbReference type="PRINTS" id="PR00449">
    <property type="entry name" value="RASTRNSFRMNG"/>
</dbReference>
<dbReference type="STRING" id="944018.H8ZD63"/>
<dbReference type="Gene3D" id="3.40.50.300">
    <property type="entry name" value="P-loop containing nucleotide triphosphate hydrolases"/>
    <property type="match status" value="1"/>
</dbReference>
<dbReference type="HOGENOM" id="CLU_041217_23_1_1"/>
<evidence type="ECO:0000256" key="1">
    <source>
        <dbReference type="ARBA" id="ARBA00022741"/>
    </source>
</evidence>
<name>H8ZD63_NEMA1</name>
<dbReference type="SMART" id="SM00174">
    <property type="entry name" value="RHO"/>
    <property type="match status" value="1"/>
</dbReference>
<gene>
    <name evidence="3" type="ORF">NERG_01534</name>
</gene>